<feature type="domain" description="TCP" evidence="8">
    <location>
        <begin position="15"/>
        <end position="73"/>
    </location>
</feature>
<dbReference type="PROSITE" id="PS51370">
    <property type="entry name" value="R"/>
    <property type="match status" value="1"/>
</dbReference>
<evidence type="ECO:0000256" key="5">
    <source>
        <dbReference type="ARBA" id="ARBA00023163"/>
    </source>
</evidence>
<dbReference type="InterPro" id="IPR005333">
    <property type="entry name" value="Transcription_factor_TCP"/>
</dbReference>
<dbReference type="EMBL" id="SZYD01000018">
    <property type="protein sequence ID" value="KAD2805918.1"/>
    <property type="molecule type" value="Genomic_DNA"/>
</dbReference>
<keyword evidence="4" id="KW-0238">DNA-binding</keyword>
<keyword evidence="6" id="KW-0539">Nucleus</keyword>
<evidence type="ECO:0000256" key="6">
    <source>
        <dbReference type="ARBA" id="ARBA00023242"/>
    </source>
</evidence>
<dbReference type="AlphaFoldDB" id="A0A5N6LWE7"/>
<evidence type="ECO:0000256" key="2">
    <source>
        <dbReference type="ARBA" id="ARBA00022473"/>
    </source>
</evidence>
<evidence type="ECO:0008006" key="12">
    <source>
        <dbReference type="Google" id="ProtNLM"/>
    </source>
</evidence>
<feature type="compositionally biased region" description="Basic residues" evidence="7">
    <location>
        <begin position="12"/>
        <end position="21"/>
    </location>
</feature>
<organism evidence="10 11">
    <name type="scientific">Mikania micrantha</name>
    <name type="common">bitter vine</name>
    <dbReference type="NCBI Taxonomy" id="192012"/>
    <lineage>
        <taxon>Eukaryota</taxon>
        <taxon>Viridiplantae</taxon>
        <taxon>Streptophyta</taxon>
        <taxon>Embryophyta</taxon>
        <taxon>Tracheophyta</taxon>
        <taxon>Spermatophyta</taxon>
        <taxon>Magnoliopsida</taxon>
        <taxon>eudicotyledons</taxon>
        <taxon>Gunneridae</taxon>
        <taxon>Pentapetalae</taxon>
        <taxon>asterids</taxon>
        <taxon>campanulids</taxon>
        <taxon>Asterales</taxon>
        <taxon>Asteraceae</taxon>
        <taxon>Asteroideae</taxon>
        <taxon>Heliantheae alliance</taxon>
        <taxon>Eupatorieae</taxon>
        <taxon>Mikania</taxon>
    </lineage>
</organism>
<dbReference type="GO" id="GO:0005634">
    <property type="term" value="C:nucleus"/>
    <property type="evidence" value="ECO:0007669"/>
    <property type="project" value="UniProtKB-SubCell"/>
</dbReference>
<feature type="domain" description="R" evidence="9">
    <location>
        <begin position="140"/>
        <end position="157"/>
    </location>
</feature>
<evidence type="ECO:0000256" key="7">
    <source>
        <dbReference type="SAM" id="MobiDB-lite"/>
    </source>
</evidence>
<reference evidence="10 11" key="1">
    <citation type="submission" date="2019-05" db="EMBL/GenBank/DDBJ databases">
        <title>Mikania micrantha, genome provides insights into the molecular mechanism of rapid growth.</title>
        <authorList>
            <person name="Liu B."/>
        </authorList>
    </citation>
    <scope>NUCLEOTIDE SEQUENCE [LARGE SCALE GENOMIC DNA]</scope>
    <source>
        <strain evidence="10">NLD-2019</strain>
        <tissue evidence="10">Leaf</tissue>
    </source>
</reference>
<evidence type="ECO:0000256" key="1">
    <source>
        <dbReference type="ARBA" id="ARBA00004123"/>
    </source>
</evidence>
<dbReference type="PANTHER" id="PTHR31072:SF148">
    <property type="entry name" value="TRANSCRIPTION FACTOR, TCP-RELATED"/>
    <property type="match status" value="1"/>
</dbReference>
<name>A0A5N6LWE7_9ASTR</name>
<dbReference type="InterPro" id="IPR017888">
    <property type="entry name" value="CYC/TB1_R_domain"/>
</dbReference>
<protein>
    <recommendedName>
        <fullName evidence="12">TCP domain-containing protein</fullName>
    </recommendedName>
</protein>
<dbReference type="PANTHER" id="PTHR31072">
    <property type="entry name" value="TRANSCRIPTION FACTOR TCP4-RELATED"/>
    <property type="match status" value="1"/>
</dbReference>
<keyword evidence="2" id="KW-0217">Developmental protein</keyword>
<comment type="caution">
    <text evidence="10">The sequence shown here is derived from an EMBL/GenBank/DDBJ whole genome shotgun (WGS) entry which is preliminary data.</text>
</comment>
<evidence type="ECO:0000256" key="3">
    <source>
        <dbReference type="ARBA" id="ARBA00023015"/>
    </source>
</evidence>
<dbReference type="Pfam" id="PF03634">
    <property type="entry name" value="TCP"/>
    <property type="match status" value="1"/>
</dbReference>
<dbReference type="PROSITE" id="PS51369">
    <property type="entry name" value="TCP"/>
    <property type="match status" value="1"/>
</dbReference>
<evidence type="ECO:0000313" key="10">
    <source>
        <dbReference type="EMBL" id="KAD2805918.1"/>
    </source>
</evidence>
<accession>A0A5N6LWE7</accession>
<dbReference type="GO" id="GO:0043565">
    <property type="term" value="F:sequence-specific DNA binding"/>
    <property type="evidence" value="ECO:0007669"/>
    <property type="project" value="TreeGrafter"/>
</dbReference>
<evidence type="ECO:0000313" key="11">
    <source>
        <dbReference type="Proteomes" id="UP000326396"/>
    </source>
</evidence>
<keyword evidence="11" id="KW-1185">Reference proteome</keyword>
<dbReference type="OrthoDB" id="1896834at2759"/>
<dbReference type="Proteomes" id="UP000326396">
    <property type="component" value="Linkage Group LG8"/>
</dbReference>
<evidence type="ECO:0000259" key="8">
    <source>
        <dbReference type="PROSITE" id="PS51369"/>
    </source>
</evidence>
<feature type="region of interest" description="Disordered" evidence="7">
    <location>
        <begin position="9"/>
        <end position="29"/>
    </location>
</feature>
<dbReference type="GO" id="GO:2000032">
    <property type="term" value="P:regulation of secondary shoot formation"/>
    <property type="evidence" value="ECO:0007669"/>
    <property type="project" value="TreeGrafter"/>
</dbReference>
<dbReference type="InterPro" id="IPR017887">
    <property type="entry name" value="TF_TCP_subgr"/>
</dbReference>
<gene>
    <name evidence="10" type="ORF">E3N88_39295</name>
</gene>
<sequence>MILENKCLKGNKSSKKDRHSKINTARGPRDRRMRLSLDVAIKFFRLQDMLGFEKASNTIEWLLIKSKPAIKDLHLQQMNQSCSLMGVSSSPSSASECEVLSGIDDQSMEKIVEKKAIMKEKKKIQRGVRKSVYIDQSLAKETREKARARARKRTTEKKKINLDYEGYQFSKLTPSLDQVMDQNMTRLGSLIPFGENQLQLTDQAGYPSSHFQFKHGIVANSSPIPSSNWSSSFLLGYQHSSVLSHEHQFSDLQILGKPWEDINN</sequence>
<dbReference type="GO" id="GO:0003700">
    <property type="term" value="F:DNA-binding transcription factor activity"/>
    <property type="evidence" value="ECO:0007669"/>
    <property type="project" value="InterPro"/>
</dbReference>
<evidence type="ECO:0000259" key="9">
    <source>
        <dbReference type="PROSITE" id="PS51370"/>
    </source>
</evidence>
<proteinExistence type="predicted"/>
<keyword evidence="5" id="KW-0804">Transcription</keyword>
<keyword evidence="3" id="KW-0805">Transcription regulation</keyword>
<comment type="subcellular location">
    <subcellularLocation>
        <location evidence="1">Nucleus</location>
    </subcellularLocation>
</comment>
<evidence type="ECO:0000256" key="4">
    <source>
        <dbReference type="ARBA" id="ARBA00023125"/>
    </source>
</evidence>